<comment type="similarity">
    <text evidence="2">Belongs to the HPPK family.</text>
</comment>
<dbReference type="Gene3D" id="3.30.70.560">
    <property type="entry name" value="7,8-Dihydro-6-hydroxymethylpterin-pyrophosphokinase HPPK"/>
    <property type="match status" value="1"/>
</dbReference>
<evidence type="ECO:0000256" key="7">
    <source>
        <dbReference type="ARBA" id="ARBA00022777"/>
    </source>
</evidence>
<accession>A0ABU8SCP4</accession>
<comment type="function">
    <text evidence="10">Catalyzes the transfer of pyrophosphate from adenosine triphosphate (ATP) to 6-hydroxymethyl-7,8-dihydropterin, an enzymatic step in folate biosynthesis pathway.</text>
</comment>
<comment type="caution">
    <text evidence="14">The sequence shown here is derived from an EMBL/GenBank/DDBJ whole genome shotgun (WGS) entry which is preliminary data.</text>
</comment>
<name>A0ABU8SCP4_9SPHN</name>
<dbReference type="PANTHER" id="PTHR43071:SF1">
    <property type="entry name" value="2-AMINO-4-HYDROXY-6-HYDROXYMETHYLDIHYDROPTERIDINE PYROPHOSPHOKINASE"/>
    <property type="match status" value="1"/>
</dbReference>
<evidence type="ECO:0000256" key="12">
    <source>
        <dbReference type="ARBA" id="ARBA00033413"/>
    </source>
</evidence>
<dbReference type="InterPro" id="IPR035907">
    <property type="entry name" value="Hppk_sf"/>
</dbReference>
<sequence length="166" mass="18187">MGSAAQRYLIALGSNQRHPVHGSPRRVLAAAFAALDGKGLKLLAASPVMDSAPVGPSLRRYANAAALIETRLVPEDLLGHLHTIEKSFGRRRMGQAWRSRVLDLDIAMWSGGAYDVPGLTIPHIHLRARPFVLGPGMLLAPTWRDPISILTLRHLHSRLTRPRPLP</sequence>
<evidence type="ECO:0000259" key="13">
    <source>
        <dbReference type="Pfam" id="PF01288"/>
    </source>
</evidence>
<evidence type="ECO:0000256" key="11">
    <source>
        <dbReference type="ARBA" id="ARBA00029766"/>
    </source>
</evidence>
<evidence type="ECO:0000313" key="15">
    <source>
        <dbReference type="Proteomes" id="UP001379235"/>
    </source>
</evidence>
<dbReference type="RefSeq" id="WP_339969260.1">
    <property type="nucleotide sequence ID" value="NZ_JBBHJY010000010.1"/>
</dbReference>
<reference evidence="14 15" key="1">
    <citation type="submission" date="2024-03" db="EMBL/GenBank/DDBJ databases">
        <authorList>
            <person name="Jo J.-H."/>
        </authorList>
    </citation>
    <scope>NUCLEOTIDE SEQUENCE [LARGE SCALE GENOMIC DNA]</scope>
    <source>
        <strain evidence="14 15">AS3R-12</strain>
    </source>
</reference>
<keyword evidence="8" id="KW-0067">ATP-binding</keyword>
<keyword evidence="6" id="KW-0547">Nucleotide-binding</keyword>
<gene>
    <name evidence="14" type="primary">folK</name>
    <name evidence="14" type="ORF">WG900_17660</name>
</gene>
<dbReference type="SUPFAM" id="SSF55083">
    <property type="entry name" value="6-hydroxymethyl-7,8-dihydropterin pyrophosphokinase, HPPK"/>
    <property type="match status" value="1"/>
</dbReference>
<evidence type="ECO:0000256" key="4">
    <source>
        <dbReference type="ARBA" id="ARBA00016218"/>
    </source>
</evidence>
<evidence type="ECO:0000256" key="10">
    <source>
        <dbReference type="ARBA" id="ARBA00029409"/>
    </source>
</evidence>
<evidence type="ECO:0000256" key="9">
    <source>
        <dbReference type="ARBA" id="ARBA00022909"/>
    </source>
</evidence>
<protein>
    <recommendedName>
        <fullName evidence="4">2-amino-4-hydroxy-6-hydroxymethyldihydropteridine pyrophosphokinase</fullName>
        <ecNumber evidence="3">2.7.6.3</ecNumber>
    </recommendedName>
    <alternativeName>
        <fullName evidence="11">6-hydroxymethyl-7,8-dihydropterin pyrophosphokinase</fullName>
    </alternativeName>
    <alternativeName>
        <fullName evidence="12">7,8-dihydro-6-hydroxymethylpterin-pyrophosphokinase</fullName>
    </alternativeName>
</protein>
<dbReference type="EC" id="2.7.6.3" evidence="3"/>
<dbReference type="PANTHER" id="PTHR43071">
    <property type="entry name" value="2-AMINO-4-HYDROXY-6-HYDROXYMETHYLDIHYDROPTERIDINE PYROPHOSPHOKINASE"/>
    <property type="match status" value="1"/>
</dbReference>
<keyword evidence="5 14" id="KW-0808">Transferase</keyword>
<evidence type="ECO:0000256" key="3">
    <source>
        <dbReference type="ARBA" id="ARBA00013253"/>
    </source>
</evidence>
<dbReference type="GO" id="GO:0003848">
    <property type="term" value="F:2-amino-4-hydroxy-6-hydroxymethyldihydropteridine diphosphokinase activity"/>
    <property type="evidence" value="ECO:0007669"/>
    <property type="project" value="UniProtKB-EC"/>
</dbReference>
<evidence type="ECO:0000256" key="1">
    <source>
        <dbReference type="ARBA" id="ARBA00005051"/>
    </source>
</evidence>
<keyword evidence="7" id="KW-0418">Kinase</keyword>
<dbReference type="NCBIfam" id="TIGR01498">
    <property type="entry name" value="folK"/>
    <property type="match status" value="1"/>
</dbReference>
<dbReference type="CDD" id="cd00483">
    <property type="entry name" value="HPPK"/>
    <property type="match status" value="1"/>
</dbReference>
<dbReference type="Pfam" id="PF01288">
    <property type="entry name" value="HPPK"/>
    <property type="match status" value="1"/>
</dbReference>
<dbReference type="InterPro" id="IPR000550">
    <property type="entry name" value="Hppk"/>
</dbReference>
<evidence type="ECO:0000256" key="6">
    <source>
        <dbReference type="ARBA" id="ARBA00022741"/>
    </source>
</evidence>
<evidence type="ECO:0000313" key="14">
    <source>
        <dbReference type="EMBL" id="MEJ6011743.1"/>
    </source>
</evidence>
<comment type="pathway">
    <text evidence="1">Cofactor biosynthesis; tetrahydrofolate biosynthesis; 2-amino-4-hydroxy-6-hydroxymethyl-7,8-dihydropteridine diphosphate from 7,8-dihydroneopterin triphosphate: step 4/4.</text>
</comment>
<dbReference type="Proteomes" id="UP001379235">
    <property type="component" value="Unassembled WGS sequence"/>
</dbReference>
<feature type="domain" description="7,8-dihydro-6-hydroxymethylpterin-pyrophosphokinase" evidence="13">
    <location>
        <begin position="10"/>
        <end position="139"/>
    </location>
</feature>
<proteinExistence type="inferred from homology"/>
<evidence type="ECO:0000256" key="8">
    <source>
        <dbReference type="ARBA" id="ARBA00022840"/>
    </source>
</evidence>
<evidence type="ECO:0000256" key="5">
    <source>
        <dbReference type="ARBA" id="ARBA00022679"/>
    </source>
</evidence>
<evidence type="ECO:0000256" key="2">
    <source>
        <dbReference type="ARBA" id="ARBA00005810"/>
    </source>
</evidence>
<keyword evidence="9" id="KW-0289">Folate biosynthesis</keyword>
<dbReference type="EMBL" id="JBBHJY010000010">
    <property type="protein sequence ID" value="MEJ6011743.1"/>
    <property type="molecule type" value="Genomic_DNA"/>
</dbReference>
<organism evidence="14 15">
    <name type="scientific">Novosphingobium aquae</name>
    <dbReference type="NCBI Taxonomy" id="3133435"/>
    <lineage>
        <taxon>Bacteria</taxon>
        <taxon>Pseudomonadati</taxon>
        <taxon>Pseudomonadota</taxon>
        <taxon>Alphaproteobacteria</taxon>
        <taxon>Sphingomonadales</taxon>
        <taxon>Sphingomonadaceae</taxon>
        <taxon>Novosphingobium</taxon>
    </lineage>
</organism>
<keyword evidence="15" id="KW-1185">Reference proteome</keyword>